<organism evidence="2 3">
    <name type="scientific">Herpetosiphon geysericola</name>
    <dbReference type="NCBI Taxonomy" id="70996"/>
    <lineage>
        <taxon>Bacteria</taxon>
        <taxon>Bacillati</taxon>
        <taxon>Chloroflexota</taxon>
        <taxon>Chloroflexia</taxon>
        <taxon>Herpetosiphonales</taxon>
        <taxon>Herpetosiphonaceae</taxon>
        <taxon>Herpetosiphon</taxon>
    </lineage>
</organism>
<gene>
    <name evidence="2" type="ORF">SE18_08345</name>
</gene>
<dbReference type="SUPFAM" id="SSF50952">
    <property type="entry name" value="Soluble quinoprotein glucose dehydrogenase"/>
    <property type="match status" value="1"/>
</dbReference>
<dbReference type="EMBL" id="LGKP01000013">
    <property type="protein sequence ID" value="KPL90222.1"/>
    <property type="molecule type" value="Genomic_DNA"/>
</dbReference>
<dbReference type="Proteomes" id="UP000050277">
    <property type="component" value="Unassembled WGS sequence"/>
</dbReference>
<evidence type="ECO:0000313" key="3">
    <source>
        <dbReference type="Proteomes" id="UP000050277"/>
    </source>
</evidence>
<dbReference type="Pfam" id="PF22807">
    <property type="entry name" value="TrAA12"/>
    <property type="match status" value="1"/>
</dbReference>
<dbReference type="PANTHER" id="PTHR19328:SF53">
    <property type="entry name" value="MEMBRANE PROTEIN"/>
    <property type="match status" value="1"/>
</dbReference>
<dbReference type="PANTHER" id="PTHR19328">
    <property type="entry name" value="HEDGEHOG-INTERACTING PROTEIN"/>
    <property type="match status" value="1"/>
</dbReference>
<evidence type="ECO:0000313" key="2">
    <source>
        <dbReference type="EMBL" id="KPL90222.1"/>
    </source>
</evidence>
<dbReference type="InterPro" id="IPR011042">
    <property type="entry name" value="6-blade_b-propeller_TolB-like"/>
</dbReference>
<feature type="domain" description="Pyrroloquinoline quinone-dependent pyranose dehydrogenase beta-propeller" evidence="1">
    <location>
        <begin position="39"/>
        <end position="380"/>
    </location>
</feature>
<dbReference type="InterPro" id="IPR011041">
    <property type="entry name" value="Quinoprot_gluc/sorb_DH_b-prop"/>
</dbReference>
<dbReference type="Gene3D" id="2.120.10.30">
    <property type="entry name" value="TolB, C-terminal domain"/>
    <property type="match status" value="1"/>
</dbReference>
<sequence>MLSIQGHVFAENAPPPPNGEIVEPTKLPFDPALVQQLRVPAGFWIDVWAKDVGNARMMTMAPNGILYVTRREQGDILALEDTDQNGQADRIWTVASNLPLAHGLTIHEGWLYVATDKIVQRAALRDDGSLGEWTMLIDDLPDAGQHPNRTLAVGPDGKLYITIGSTCNACDEPNPESATILVAELDGSNRQIYASGLRNTIGFDWHPGSQHLWSFDHGSDWRGNDQPPEELNLLQQGANYGWPWCFANQQIDPYIPNAPKDQSKAEFCAKTQAPILTYTAHSAPIGMAFYDQSQFPAEYHGDAFVAMRGSWNRNPPSGYKVVRVRFQNGWPVAVDDFLTGFLFEQNGQYAQFGRVAGITLAPYGSLFVSDDMNGVIYRISWAGTP</sequence>
<dbReference type="AlphaFoldDB" id="A0A0P6YI81"/>
<accession>A0A0P6YI81</accession>
<reference evidence="2 3" key="1">
    <citation type="submission" date="2015-07" db="EMBL/GenBank/DDBJ databases">
        <title>Whole genome sequence of Herpetosiphon geysericola DSM 7119.</title>
        <authorList>
            <person name="Hemp J."/>
            <person name="Ward L.M."/>
            <person name="Pace L.A."/>
            <person name="Fischer W.W."/>
        </authorList>
    </citation>
    <scope>NUCLEOTIDE SEQUENCE [LARGE SCALE GENOMIC DNA]</scope>
    <source>
        <strain evidence="2 3">DSM 7119</strain>
    </source>
</reference>
<name>A0A0P6YI81_9CHLR</name>
<dbReference type="InterPro" id="IPR054539">
    <property type="entry name" value="Beta-prop_PDH"/>
</dbReference>
<protein>
    <submittedName>
        <fullName evidence="2">Oxidoreductase</fullName>
    </submittedName>
</protein>
<keyword evidence="3" id="KW-1185">Reference proteome</keyword>
<dbReference type="STRING" id="70996.SE18_08345"/>
<evidence type="ECO:0000259" key="1">
    <source>
        <dbReference type="Pfam" id="PF22807"/>
    </source>
</evidence>
<proteinExistence type="predicted"/>
<comment type="caution">
    <text evidence="2">The sequence shown here is derived from an EMBL/GenBank/DDBJ whole genome shotgun (WGS) entry which is preliminary data.</text>
</comment>
<dbReference type="PATRIC" id="fig|70996.4.peg.907"/>